<dbReference type="AlphaFoldDB" id="A0A9P6G827"/>
<proteinExistence type="predicted"/>
<dbReference type="InterPro" id="IPR012479">
    <property type="entry name" value="SAP30BP"/>
</dbReference>
<dbReference type="Proteomes" id="UP000756921">
    <property type="component" value="Unassembled WGS sequence"/>
</dbReference>
<dbReference type="GO" id="GO:0005634">
    <property type="term" value="C:nucleus"/>
    <property type="evidence" value="ECO:0007669"/>
    <property type="project" value="TreeGrafter"/>
</dbReference>
<comment type="caution">
    <text evidence="2">The sequence shown here is derived from an EMBL/GenBank/DDBJ whole genome shotgun (WGS) entry which is preliminary data.</text>
</comment>
<accession>A0A9P6G827</accession>
<name>A0A9P6G827_9PLEO</name>
<feature type="compositionally biased region" description="Pro residues" evidence="1">
    <location>
        <begin position="120"/>
        <end position="129"/>
    </location>
</feature>
<protein>
    <submittedName>
        <fullName evidence="2">Meiotically up-regulated gene 151 protein</fullName>
    </submittedName>
</protein>
<sequence>MLGIHYVSSDEEDVAPVVKPEVSFENTWKKDAIATNIEWSKPPSQPAAASISEPVSAIAPSPNEKVPTPTALPEGPSQGPSAIPQTGYDEPTEDASPGSRYTSNRLMIQNLTLPTVPNLNIPPSPPGSPPRRSTEKFTRFLELKKKGQHFNQRLENSSVVRDPNHSKKLMDFASITDEDRYASTLPQGLGVPVSWPDWAYGEALNASQKIMITKAKESERSRVPRGSVDFVPAKSGTTSGKGSRQIAAERAIGGTDSRSREKR</sequence>
<reference evidence="2" key="1">
    <citation type="journal article" date="2020" name="Mol. Plant Microbe Interact.">
        <title>Genome Sequence of the Biocontrol Agent Coniothyrium minitans strain Conio (IMI 134523).</title>
        <authorList>
            <person name="Patel D."/>
            <person name="Shittu T.A."/>
            <person name="Baroncelli R."/>
            <person name="Muthumeenakshi S."/>
            <person name="Osborne T.H."/>
            <person name="Janganan T.K."/>
            <person name="Sreenivasaprasad S."/>
        </authorList>
    </citation>
    <scope>NUCLEOTIDE SEQUENCE</scope>
    <source>
        <strain evidence="2">Conio</strain>
    </source>
</reference>
<keyword evidence="3" id="KW-1185">Reference proteome</keyword>
<organism evidence="2 3">
    <name type="scientific">Paraphaeosphaeria minitans</name>
    <dbReference type="NCBI Taxonomy" id="565426"/>
    <lineage>
        <taxon>Eukaryota</taxon>
        <taxon>Fungi</taxon>
        <taxon>Dikarya</taxon>
        <taxon>Ascomycota</taxon>
        <taxon>Pezizomycotina</taxon>
        <taxon>Dothideomycetes</taxon>
        <taxon>Pleosporomycetidae</taxon>
        <taxon>Pleosporales</taxon>
        <taxon>Massarineae</taxon>
        <taxon>Didymosphaeriaceae</taxon>
        <taxon>Paraphaeosphaeria</taxon>
    </lineage>
</organism>
<evidence type="ECO:0000313" key="2">
    <source>
        <dbReference type="EMBL" id="KAF9730574.1"/>
    </source>
</evidence>
<feature type="compositionally biased region" description="Polar residues" evidence="1">
    <location>
        <begin position="99"/>
        <end position="118"/>
    </location>
</feature>
<dbReference type="EMBL" id="WJXW01000014">
    <property type="protein sequence ID" value="KAF9730574.1"/>
    <property type="molecule type" value="Genomic_DNA"/>
</dbReference>
<evidence type="ECO:0000313" key="3">
    <source>
        <dbReference type="Proteomes" id="UP000756921"/>
    </source>
</evidence>
<feature type="region of interest" description="Disordered" evidence="1">
    <location>
        <begin position="215"/>
        <end position="263"/>
    </location>
</feature>
<dbReference type="PANTHER" id="PTHR13464">
    <property type="entry name" value="TRANSCRIPTIONAL REGULATOR PROTEIN HCNGP"/>
    <property type="match status" value="1"/>
</dbReference>
<gene>
    <name evidence="2" type="ORF">PMIN01_11443</name>
</gene>
<evidence type="ECO:0000256" key="1">
    <source>
        <dbReference type="SAM" id="MobiDB-lite"/>
    </source>
</evidence>
<feature type="region of interest" description="Disordered" evidence="1">
    <location>
        <begin position="37"/>
        <end position="135"/>
    </location>
</feature>
<dbReference type="Pfam" id="PF07818">
    <property type="entry name" value="HCNGP"/>
    <property type="match status" value="1"/>
</dbReference>
<dbReference type="GO" id="GO:0006355">
    <property type="term" value="P:regulation of DNA-templated transcription"/>
    <property type="evidence" value="ECO:0007669"/>
    <property type="project" value="InterPro"/>
</dbReference>
<dbReference type="PANTHER" id="PTHR13464:SF0">
    <property type="entry name" value="SAP30-BINDING PROTEIN"/>
    <property type="match status" value="1"/>
</dbReference>
<dbReference type="OrthoDB" id="1714508at2759"/>